<dbReference type="SMART" id="SM00346">
    <property type="entry name" value="HTH_ICLR"/>
    <property type="match status" value="1"/>
</dbReference>
<dbReference type="RefSeq" id="WP_147913338.1">
    <property type="nucleotide sequence ID" value="NZ_JBHUEJ010000007.1"/>
</dbReference>
<dbReference type="Gene3D" id="3.30.450.40">
    <property type="match status" value="1"/>
</dbReference>
<feature type="domain" description="IclR-ED" evidence="6">
    <location>
        <begin position="91"/>
        <end position="275"/>
    </location>
</feature>
<dbReference type="PANTHER" id="PTHR30136">
    <property type="entry name" value="HELIX-TURN-HELIX TRANSCRIPTIONAL REGULATOR, ICLR FAMILY"/>
    <property type="match status" value="1"/>
</dbReference>
<dbReference type="PROSITE" id="PS51078">
    <property type="entry name" value="ICLR_ED"/>
    <property type="match status" value="1"/>
</dbReference>
<organism evidence="7 8">
    <name type="scientific">Ottowia flava</name>
    <dbReference type="NCBI Taxonomy" id="2675430"/>
    <lineage>
        <taxon>Bacteria</taxon>
        <taxon>Pseudomonadati</taxon>
        <taxon>Pseudomonadota</taxon>
        <taxon>Betaproteobacteria</taxon>
        <taxon>Burkholderiales</taxon>
        <taxon>Comamonadaceae</taxon>
        <taxon>Ottowia</taxon>
    </lineage>
</organism>
<evidence type="ECO:0000256" key="2">
    <source>
        <dbReference type="ARBA" id="ARBA00023125"/>
    </source>
</evidence>
<evidence type="ECO:0000259" key="6">
    <source>
        <dbReference type="PROSITE" id="PS51078"/>
    </source>
</evidence>
<dbReference type="SUPFAM" id="SSF55781">
    <property type="entry name" value="GAF domain-like"/>
    <property type="match status" value="1"/>
</dbReference>
<evidence type="ECO:0000256" key="1">
    <source>
        <dbReference type="ARBA" id="ARBA00023015"/>
    </source>
</evidence>
<dbReference type="Proteomes" id="UP001597304">
    <property type="component" value="Unassembled WGS sequence"/>
</dbReference>
<dbReference type="InterPro" id="IPR005471">
    <property type="entry name" value="Tscrpt_reg_IclR_N"/>
</dbReference>
<dbReference type="InterPro" id="IPR050707">
    <property type="entry name" value="HTH_MetabolicPath_Reg"/>
</dbReference>
<evidence type="ECO:0000313" key="8">
    <source>
        <dbReference type="Proteomes" id="UP001597304"/>
    </source>
</evidence>
<gene>
    <name evidence="7" type="ORF">ACFSF0_02930</name>
</gene>
<proteinExistence type="predicted"/>
<dbReference type="Gene3D" id="1.10.10.10">
    <property type="entry name" value="Winged helix-like DNA-binding domain superfamily/Winged helix DNA-binding domain"/>
    <property type="match status" value="1"/>
</dbReference>
<comment type="caution">
    <text evidence="7">The sequence shown here is derived from an EMBL/GenBank/DDBJ whole genome shotgun (WGS) entry which is preliminary data.</text>
</comment>
<keyword evidence="1" id="KW-0805">Transcription regulation</keyword>
<dbReference type="Pfam" id="PF09339">
    <property type="entry name" value="HTH_IclR"/>
    <property type="match status" value="1"/>
</dbReference>
<evidence type="ECO:0000256" key="3">
    <source>
        <dbReference type="ARBA" id="ARBA00023163"/>
    </source>
</evidence>
<dbReference type="EMBL" id="JBHUEJ010000007">
    <property type="protein sequence ID" value="MFD1709548.1"/>
    <property type="molecule type" value="Genomic_DNA"/>
</dbReference>
<dbReference type="InterPro" id="IPR014757">
    <property type="entry name" value="Tscrpt_reg_IclR_C"/>
</dbReference>
<dbReference type="InterPro" id="IPR036390">
    <property type="entry name" value="WH_DNA-bd_sf"/>
</dbReference>
<dbReference type="PROSITE" id="PS51077">
    <property type="entry name" value="HTH_ICLR"/>
    <property type="match status" value="1"/>
</dbReference>
<dbReference type="InterPro" id="IPR036388">
    <property type="entry name" value="WH-like_DNA-bd_sf"/>
</dbReference>
<keyword evidence="8" id="KW-1185">Reference proteome</keyword>
<keyword evidence="2" id="KW-0238">DNA-binding</keyword>
<evidence type="ECO:0000259" key="5">
    <source>
        <dbReference type="PROSITE" id="PS51077"/>
    </source>
</evidence>
<feature type="region of interest" description="Disordered" evidence="4">
    <location>
        <begin position="1"/>
        <end position="27"/>
    </location>
</feature>
<evidence type="ECO:0000313" key="7">
    <source>
        <dbReference type="EMBL" id="MFD1709548.1"/>
    </source>
</evidence>
<dbReference type="InterPro" id="IPR012794">
    <property type="entry name" value="PcaR_PcaU"/>
</dbReference>
<sequence>MPSPPNPPEPDDTPTAPAGELPPRPGDSYVQSFARGLEVIRSFSAKAPQQTLSEVAARTGLTRAGARRILLTLQTLGYVDSDGRWFRLTPRILDLGFAYLSSLPIWNLAEPVMEQLAEQLGESVSAAVLDGTDVVYVLRVSTRKIMRISLAAGSRLPAYCASLGRVLLAGLPDDAARAVLERSDRIAFTRRTLTEVDALMDEVQRARSQGWALVDQELEEGLISMAAPILGRNGQVLAAINVSGQANRTSARQMQQAMLAPLREAAEQIGRLLAAR</sequence>
<protein>
    <submittedName>
        <fullName evidence="7">IclR family transcriptional regulator C-terminal domain-containing protein</fullName>
    </submittedName>
</protein>
<dbReference type="Pfam" id="PF01614">
    <property type="entry name" value="IclR_C"/>
    <property type="match status" value="1"/>
</dbReference>
<dbReference type="InterPro" id="IPR029016">
    <property type="entry name" value="GAF-like_dom_sf"/>
</dbReference>
<evidence type="ECO:0000256" key="4">
    <source>
        <dbReference type="SAM" id="MobiDB-lite"/>
    </source>
</evidence>
<dbReference type="PANTHER" id="PTHR30136:SF34">
    <property type="entry name" value="TRANSCRIPTIONAL REGULATOR"/>
    <property type="match status" value="1"/>
</dbReference>
<accession>A0ABW4KPZ3</accession>
<dbReference type="SUPFAM" id="SSF46785">
    <property type="entry name" value="Winged helix' DNA-binding domain"/>
    <property type="match status" value="1"/>
</dbReference>
<keyword evidence="3" id="KW-0804">Transcription</keyword>
<feature type="domain" description="HTH iclR-type" evidence="5">
    <location>
        <begin position="30"/>
        <end position="90"/>
    </location>
</feature>
<name>A0ABW4KPZ3_9BURK</name>
<dbReference type="NCBIfam" id="TIGR02431">
    <property type="entry name" value="pcaR_pcaU"/>
    <property type="match status" value="1"/>
</dbReference>
<reference evidence="8" key="1">
    <citation type="journal article" date="2019" name="Int. J. Syst. Evol. Microbiol.">
        <title>The Global Catalogue of Microorganisms (GCM) 10K type strain sequencing project: providing services to taxonomists for standard genome sequencing and annotation.</title>
        <authorList>
            <consortium name="The Broad Institute Genomics Platform"/>
            <consortium name="The Broad Institute Genome Sequencing Center for Infectious Disease"/>
            <person name="Wu L."/>
            <person name="Ma J."/>
        </authorList>
    </citation>
    <scope>NUCLEOTIDE SEQUENCE [LARGE SCALE GENOMIC DNA]</scope>
    <source>
        <strain evidence="8">LMG 29247</strain>
    </source>
</reference>